<organism evidence="6 7">
    <name type="scientific">Naematelia encephala</name>
    <dbReference type="NCBI Taxonomy" id="71784"/>
    <lineage>
        <taxon>Eukaryota</taxon>
        <taxon>Fungi</taxon>
        <taxon>Dikarya</taxon>
        <taxon>Basidiomycota</taxon>
        <taxon>Agaricomycotina</taxon>
        <taxon>Tremellomycetes</taxon>
        <taxon>Tremellales</taxon>
        <taxon>Naemateliaceae</taxon>
        <taxon>Naematelia</taxon>
    </lineage>
</organism>
<comment type="similarity">
    <text evidence="1">Belongs to the carotenoid oxygenase family.</text>
</comment>
<keyword evidence="2 5" id="KW-0479">Metal-binding</keyword>
<reference evidence="6 7" key="1">
    <citation type="submission" date="2016-07" db="EMBL/GenBank/DDBJ databases">
        <title>Pervasive Adenine N6-methylation of Active Genes in Fungi.</title>
        <authorList>
            <consortium name="DOE Joint Genome Institute"/>
            <person name="Mondo S.J."/>
            <person name="Dannebaum R.O."/>
            <person name="Kuo R.C."/>
            <person name="Labutti K."/>
            <person name="Haridas S."/>
            <person name="Kuo A."/>
            <person name="Salamov A."/>
            <person name="Ahrendt S.R."/>
            <person name="Lipzen A."/>
            <person name="Sullivan W."/>
            <person name="Andreopoulos W.B."/>
            <person name="Clum A."/>
            <person name="Lindquist E."/>
            <person name="Daum C."/>
            <person name="Ramamoorthy G.K."/>
            <person name="Gryganskyi A."/>
            <person name="Culley D."/>
            <person name="Magnuson J.K."/>
            <person name="James T.Y."/>
            <person name="O'Malley M.A."/>
            <person name="Stajich J.E."/>
            <person name="Spatafora J.W."/>
            <person name="Visel A."/>
            <person name="Grigoriev I.V."/>
        </authorList>
    </citation>
    <scope>NUCLEOTIDE SEQUENCE [LARGE SCALE GENOMIC DNA]</scope>
    <source>
        <strain evidence="6 7">68-887.2</strain>
    </source>
</reference>
<dbReference type="PANTHER" id="PTHR10543:SF89">
    <property type="entry name" value="CAROTENOID 9,10(9',10')-CLEAVAGE DIOXYGENASE 1"/>
    <property type="match status" value="1"/>
</dbReference>
<name>A0A1Y2AKF7_9TREE</name>
<dbReference type="GO" id="GO:0010436">
    <property type="term" value="F:carotenoid dioxygenase activity"/>
    <property type="evidence" value="ECO:0007669"/>
    <property type="project" value="TreeGrafter"/>
</dbReference>
<keyword evidence="3" id="KW-0560">Oxidoreductase</keyword>
<keyword evidence="7" id="KW-1185">Reference proteome</keyword>
<feature type="binding site" evidence="5">
    <location>
        <position position="306"/>
    </location>
    <ligand>
        <name>Fe cation</name>
        <dbReference type="ChEBI" id="CHEBI:24875"/>
        <note>catalytic</note>
    </ligand>
</feature>
<accession>A0A1Y2AKF7</accession>
<evidence type="ECO:0000313" key="7">
    <source>
        <dbReference type="Proteomes" id="UP000193986"/>
    </source>
</evidence>
<comment type="cofactor">
    <cofactor evidence="5">
        <name>Fe(2+)</name>
        <dbReference type="ChEBI" id="CHEBI:29033"/>
    </cofactor>
    <text evidence="5">Binds 1 Fe(2+) ion per subunit.</text>
</comment>
<dbReference type="GO" id="GO:0046872">
    <property type="term" value="F:metal ion binding"/>
    <property type="evidence" value="ECO:0007669"/>
    <property type="project" value="UniProtKB-KW"/>
</dbReference>
<dbReference type="PANTHER" id="PTHR10543">
    <property type="entry name" value="BETA-CAROTENE DIOXYGENASE"/>
    <property type="match status" value="1"/>
</dbReference>
<protein>
    <submittedName>
        <fullName evidence="6">Retinal pigment epithelial membrane protein-domain-containing protein</fullName>
    </submittedName>
</protein>
<feature type="binding site" evidence="5">
    <location>
        <position position="377"/>
    </location>
    <ligand>
        <name>Fe cation</name>
        <dbReference type="ChEBI" id="CHEBI:24875"/>
        <note>catalytic</note>
    </ligand>
</feature>
<evidence type="ECO:0000256" key="3">
    <source>
        <dbReference type="ARBA" id="ARBA00023002"/>
    </source>
</evidence>
<evidence type="ECO:0000313" key="6">
    <source>
        <dbReference type="EMBL" id="ORY23043.1"/>
    </source>
</evidence>
<dbReference type="Pfam" id="PF03055">
    <property type="entry name" value="RPE65"/>
    <property type="match status" value="1"/>
</dbReference>
<dbReference type="EMBL" id="MCFC01000084">
    <property type="protein sequence ID" value="ORY23043.1"/>
    <property type="molecule type" value="Genomic_DNA"/>
</dbReference>
<evidence type="ECO:0000256" key="2">
    <source>
        <dbReference type="ARBA" id="ARBA00022723"/>
    </source>
</evidence>
<dbReference type="STRING" id="71784.A0A1Y2AKF7"/>
<comment type="caution">
    <text evidence="6">The sequence shown here is derived from an EMBL/GenBank/DDBJ whole genome shotgun (WGS) entry which is preliminary data.</text>
</comment>
<dbReference type="AlphaFoldDB" id="A0A1Y2AKF7"/>
<evidence type="ECO:0000256" key="4">
    <source>
        <dbReference type="ARBA" id="ARBA00023004"/>
    </source>
</evidence>
<gene>
    <name evidence="6" type="ORF">BCR39DRAFT_501168</name>
</gene>
<sequence>MYVPPSEDIHPFLKGNFAPVTDEFISHACSVTGPIPDELLGGQYIRNGGNPVYPPEKGRHYHWFDGDGMLHGVLFPHDPSEAPTYTNRHLATPLLTLTLILLRSPIPSIALLISPLSSLHRIVMAIVQAFFLLLRARMGVLSVANTSVLWWGQGMGSEAQDEVREREDRQQKAKAISAVGKPSTSISRNYRKDQRLLATCESGPPLEVRVPELETVGWDRLVEQGTGESLANRRGRWDWWKRWSLARVQEDWMTAHPRVDPIDGSLISYSTQMFDAPHARYSVIDRRGTHLVWKEGIDVGRAKMMHDFATTRSHTILLNLPLTLAPANLFSFPPVPLIHFDRSLPSEFVIFPRLLRSPETPQEPVRFTEPEPSLIFHTANAWDEHDETGNVVAIHMLGCRFKSAKLVYAAGQVKVPETEMSKGEDDVVRLHYYRFQLPDGYATNIHTSQIGTITHSFPLTAIPFEFPTVPPNLGMLPSRFVYGCTMRSGSFDERLGGAAKVDCLVKIDVLALAEKGRHRGEGKNMTPVDPRSSAEIMDNWARGMKGPVEIFALPEGWFAQEPRFIPKHGEGLDEDDGWLLSYVYDESHLLPDGTPSTASHAGSELWVIDAKRMGEGMSALACRVKLPQRVPYGLHGTWLAPTFTRNQRRLSTILPPQKLLQDKLALSRIQHFASVLFDRPTSRDKSNVERMVLSILWPAAFGALTLALVETLRNVIQGTVGLHGSASGGNITSTNWALDDGEKAQRWSGGKFPWPQVLSAFVVIMVFVLRASGFEKGEKVNPLPLPLPPVQEVE</sequence>
<keyword evidence="4 5" id="KW-0408">Iron</keyword>
<evidence type="ECO:0000256" key="5">
    <source>
        <dbReference type="PIRSR" id="PIRSR604294-1"/>
    </source>
</evidence>
<proteinExistence type="inferred from homology"/>
<dbReference type="InterPro" id="IPR004294">
    <property type="entry name" value="Carotenoid_Oase"/>
</dbReference>
<evidence type="ECO:0000256" key="1">
    <source>
        <dbReference type="ARBA" id="ARBA00006787"/>
    </source>
</evidence>
<dbReference type="GO" id="GO:0016121">
    <property type="term" value="P:carotene catabolic process"/>
    <property type="evidence" value="ECO:0007669"/>
    <property type="project" value="TreeGrafter"/>
</dbReference>
<dbReference type="OrthoDB" id="1069523at2759"/>
<dbReference type="Proteomes" id="UP000193986">
    <property type="component" value="Unassembled WGS sequence"/>
</dbReference>
<feature type="binding site" evidence="5">
    <location>
        <position position="635"/>
    </location>
    <ligand>
        <name>Fe cation</name>
        <dbReference type="ChEBI" id="CHEBI:24875"/>
        <note>catalytic</note>
    </ligand>
</feature>
<dbReference type="InParanoid" id="A0A1Y2AKF7"/>
<feature type="binding site" evidence="5">
    <location>
        <position position="256"/>
    </location>
    <ligand>
        <name>Fe cation</name>
        <dbReference type="ChEBI" id="CHEBI:24875"/>
        <note>catalytic</note>
    </ligand>
</feature>